<sequence>MRRISLSSIYLMPLMMISTVSAAPIWLDEDWNIVKSEAQARYYLAEPLTKEESGWPVTVYFQGGDIVNFKGTLNSGDISTGKSIGAYEIYYENGHLLSSGSRNAKGQYEGLTKFYNQEGVLTEEATYVAGKEEGIGRLFYPNGGVEEEYTILGGNRVGEDVHYYKDGSVWQKHRFVDGKAHGLQRTYHRDGTLRQESTFVMGRQQGEYKSYYENGQISYQVSYQNDQPTGVGRSYHEDGLLYLEVTYEQGKKNGLERSWYGQDKLRSEQHNVDGKTHGVATHYYESGNTKSIENYEKGRRRGTQLAFYDQPNAVESETEFDTQGNKIEETRFDKHSTKTYHYVARYPNEQLVSDLKKYRDSVLISREQTNAKKKWQLKEQFNADGELTQRIEKINGKYHNAYVSLDIYSDNIETTRYQHGVRSGEYSVISQQGKVIDTGSYYKGKKSGVWRHNYNGITRTETYNRKGQLHGEVSEVTVNGDRLVWEQYRNGKQHGHTENYAKTGALLAKGNYLNDQRDGQWQHQEEYEFDVVIWSGKYQKGKKVGKWFAHSAAGYELGRQQYDQQGRKQGTFYTFEEYGALKRIERYKDDEPVGEFEYYNTDGKLGHSAKSIFL</sequence>
<accession>A0A1C7FED4</accession>
<protein>
    <recommendedName>
        <fullName evidence="4">Antitoxin YwqK</fullName>
    </recommendedName>
</protein>
<dbReference type="PATRIC" id="fig|45658.7.peg.3271"/>
<evidence type="ECO:0000256" key="1">
    <source>
        <dbReference type="SAM" id="SignalP"/>
    </source>
</evidence>
<dbReference type="EMBL" id="CP016415">
    <property type="protein sequence ID" value="ANU38350.1"/>
    <property type="molecule type" value="Genomic_DNA"/>
</dbReference>
<name>A0A1C7FED4_9VIBR</name>
<dbReference type="Gene3D" id="2.20.110.10">
    <property type="entry name" value="Histone H3 K4-specific methyltransferase SET7/9 N-terminal domain"/>
    <property type="match status" value="3"/>
</dbReference>
<dbReference type="InterPro" id="IPR011652">
    <property type="entry name" value="MORN_2"/>
</dbReference>
<evidence type="ECO:0000313" key="3">
    <source>
        <dbReference type="Proteomes" id="UP000092528"/>
    </source>
</evidence>
<dbReference type="GeneID" id="96874739"/>
<dbReference type="STRING" id="45658.VSVS12_03963"/>
<dbReference type="AlphaFoldDB" id="A0A1C7FED4"/>
<keyword evidence="3" id="KW-1185">Reference proteome</keyword>
<reference evidence="2 3" key="1">
    <citation type="submission" date="2016-07" db="EMBL/GenBank/DDBJ databases">
        <title>Genome sequencing of Vibrio scophthalmi strain VS-05, an isolated from Paralichthys olivaceus.</title>
        <authorList>
            <person name="Han H.-J."/>
        </authorList>
    </citation>
    <scope>NUCLEOTIDE SEQUENCE [LARGE SCALE GENOMIC DNA]</scope>
    <source>
        <strain evidence="2 3">VS-05</strain>
    </source>
</reference>
<evidence type="ECO:0000313" key="2">
    <source>
        <dbReference type="EMBL" id="ANU38350.1"/>
    </source>
</evidence>
<dbReference type="Gene3D" id="3.90.930.1">
    <property type="match status" value="2"/>
</dbReference>
<keyword evidence="1" id="KW-0732">Signal</keyword>
<organism evidence="2 3">
    <name type="scientific">Vibrio scophthalmi</name>
    <dbReference type="NCBI Taxonomy" id="45658"/>
    <lineage>
        <taxon>Bacteria</taxon>
        <taxon>Pseudomonadati</taxon>
        <taxon>Pseudomonadota</taxon>
        <taxon>Gammaproteobacteria</taxon>
        <taxon>Vibrionales</taxon>
        <taxon>Vibrionaceae</taxon>
        <taxon>Vibrio</taxon>
    </lineage>
</organism>
<evidence type="ECO:0008006" key="4">
    <source>
        <dbReference type="Google" id="ProtNLM"/>
    </source>
</evidence>
<dbReference type="PANTHER" id="PTHR33706:SF1">
    <property type="entry name" value="TPR REPEAT PROTEIN"/>
    <property type="match status" value="1"/>
</dbReference>
<dbReference type="PANTHER" id="PTHR33706">
    <property type="entry name" value="MORN VARIANT REPEAT PROTEIN"/>
    <property type="match status" value="1"/>
</dbReference>
<dbReference type="SUPFAM" id="SSF82185">
    <property type="entry name" value="Histone H3 K4-specific methyltransferase SET7/9 N-terminal domain"/>
    <property type="match status" value="3"/>
</dbReference>
<dbReference type="RefSeq" id="WP_065546222.1">
    <property type="nucleotide sequence ID" value="NZ_CP016415.1"/>
</dbReference>
<feature type="signal peptide" evidence="1">
    <location>
        <begin position="1"/>
        <end position="22"/>
    </location>
</feature>
<gene>
    <name evidence="2" type="ORF">VSVS05_03312</name>
</gene>
<feature type="chain" id="PRO_5008885598" description="Antitoxin YwqK" evidence="1">
    <location>
        <begin position="23"/>
        <end position="614"/>
    </location>
</feature>
<proteinExistence type="predicted"/>
<dbReference type="Pfam" id="PF07661">
    <property type="entry name" value="MORN_2"/>
    <property type="match status" value="5"/>
</dbReference>
<dbReference type="Proteomes" id="UP000092528">
    <property type="component" value="Chromosome 2"/>
</dbReference>